<dbReference type="GO" id="GO:0008270">
    <property type="term" value="F:zinc ion binding"/>
    <property type="evidence" value="ECO:0007669"/>
    <property type="project" value="UniProtKB-UniRule"/>
</dbReference>
<gene>
    <name evidence="9" type="primary">ribA</name>
    <name evidence="11" type="ORF">Sxan_35230</name>
</gene>
<reference evidence="11" key="1">
    <citation type="submission" date="2020-09" db="EMBL/GenBank/DDBJ databases">
        <title>Whole genome shotgun sequence of Streptomyces xanthophaeus NBRC 12829.</title>
        <authorList>
            <person name="Komaki H."/>
            <person name="Tamura T."/>
        </authorList>
    </citation>
    <scope>NUCLEOTIDE SEQUENCE</scope>
    <source>
        <strain evidence="11">NBRC 12829</strain>
    </source>
</reference>
<evidence type="ECO:0000256" key="8">
    <source>
        <dbReference type="ARBA" id="ARBA00049295"/>
    </source>
</evidence>
<feature type="binding site" evidence="9">
    <location>
        <position position="162"/>
    </location>
    <ligand>
        <name>GTP</name>
        <dbReference type="ChEBI" id="CHEBI:37565"/>
    </ligand>
</feature>
<feature type="binding site" evidence="9">
    <location>
        <position position="77"/>
    </location>
    <ligand>
        <name>Zn(2+)</name>
        <dbReference type="ChEBI" id="CHEBI:29105"/>
        <note>catalytic</note>
    </ligand>
</feature>
<keyword evidence="12" id="KW-1185">Reference proteome</keyword>
<feature type="binding site" evidence="9">
    <location>
        <position position="167"/>
    </location>
    <ligand>
        <name>GTP</name>
        <dbReference type="ChEBI" id="CHEBI:37565"/>
    </ligand>
</feature>
<dbReference type="GO" id="GO:0008686">
    <property type="term" value="F:3,4-dihydroxy-2-butanone-4-phosphate synthase activity"/>
    <property type="evidence" value="ECO:0007669"/>
    <property type="project" value="TreeGrafter"/>
</dbReference>
<dbReference type="InterPro" id="IPR032677">
    <property type="entry name" value="GTP_cyclohydro_II"/>
</dbReference>
<comment type="function">
    <text evidence="9">Catalyzes the conversion of GTP to 2,5-diamino-6-ribosylamino-4(3H)-pyrimidinone 5'-phosphate (DARP), formate and pyrophosphate.</text>
</comment>
<evidence type="ECO:0000313" key="11">
    <source>
        <dbReference type="EMBL" id="GHI86159.1"/>
    </source>
</evidence>
<dbReference type="InterPro" id="IPR000926">
    <property type="entry name" value="RibA"/>
</dbReference>
<dbReference type="Pfam" id="PF00925">
    <property type="entry name" value="GTP_cyclohydro2"/>
    <property type="match status" value="1"/>
</dbReference>
<evidence type="ECO:0000256" key="6">
    <source>
        <dbReference type="ARBA" id="ARBA00022833"/>
    </source>
</evidence>
<dbReference type="Proteomes" id="UP000600026">
    <property type="component" value="Unassembled WGS sequence"/>
</dbReference>
<evidence type="ECO:0000259" key="10">
    <source>
        <dbReference type="Pfam" id="PF00925"/>
    </source>
</evidence>
<keyword evidence="7 9" id="KW-0342">GTP-binding</keyword>
<keyword evidence="4 9" id="KW-0547">Nucleotide-binding</keyword>
<accession>A0A919GYB4</accession>
<evidence type="ECO:0000256" key="1">
    <source>
        <dbReference type="ARBA" id="ARBA00004853"/>
    </source>
</evidence>
<keyword evidence="6 9" id="KW-0862">Zinc</keyword>
<protein>
    <recommendedName>
        <fullName evidence="9">GTP cyclohydrolase-2</fullName>
        <ecNumber evidence="9">3.5.4.25</ecNumber>
    </recommendedName>
    <alternativeName>
        <fullName evidence="9">GTP cyclohydrolase II</fullName>
    </alternativeName>
</protein>
<dbReference type="RefSeq" id="WP_031154749.1">
    <property type="nucleotide sequence ID" value="NZ_BNEE01000006.1"/>
</dbReference>
<dbReference type="HAMAP" id="MF_00179">
    <property type="entry name" value="RibA"/>
    <property type="match status" value="1"/>
</dbReference>
<feature type="active site" description="Nucleophile" evidence="9">
    <location>
        <position position="141"/>
    </location>
</feature>
<feature type="binding site" evidence="9">
    <location>
        <position position="127"/>
    </location>
    <ligand>
        <name>GTP</name>
        <dbReference type="ChEBI" id="CHEBI:37565"/>
    </ligand>
</feature>
<dbReference type="PANTHER" id="PTHR21327:SF18">
    <property type="entry name" value="3,4-DIHYDROXY-2-BUTANONE 4-PHOSPHATE SYNTHASE"/>
    <property type="match status" value="1"/>
</dbReference>
<comment type="catalytic activity">
    <reaction evidence="8 9">
        <text>GTP + 4 H2O = 2,5-diamino-6-hydroxy-4-(5-phosphoribosylamino)-pyrimidine + formate + 2 phosphate + 3 H(+)</text>
        <dbReference type="Rhea" id="RHEA:23704"/>
        <dbReference type="ChEBI" id="CHEBI:15377"/>
        <dbReference type="ChEBI" id="CHEBI:15378"/>
        <dbReference type="ChEBI" id="CHEBI:15740"/>
        <dbReference type="ChEBI" id="CHEBI:37565"/>
        <dbReference type="ChEBI" id="CHEBI:43474"/>
        <dbReference type="ChEBI" id="CHEBI:58614"/>
        <dbReference type="EC" id="3.5.4.25"/>
    </reaction>
</comment>
<dbReference type="NCBIfam" id="NF001591">
    <property type="entry name" value="PRK00393.1"/>
    <property type="match status" value="1"/>
</dbReference>
<keyword evidence="5 9" id="KW-0378">Hydrolase</keyword>
<feature type="binding site" evidence="9">
    <location>
        <position position="82"/>
    </location>
    <ligand>
        <name>GTP</name>
        <dbReference type="ChEBI" id="CHEBI:37565"/>
    </ligand>
</feature>
<organism evidence="11 12">
    <name type="scientific">Streptomyces xanthophaeus</name>
    <dbReference type="NCBI Taxonomy" id="67385"/>
    <lineage>
        <taxon>Bacteria</taxon>
        <taxon>Bacillati</taxon>
        <taxon>Actinomycetota</taxon>
        <taxon>Actinomycetes</taxon>
        <taxon>Kitasatosporales</taxon>
        <taxon>Streptomycetaceae</taxon>
        <taxon>Streptomyces</taxon>
    </lineage>
</organism>
<evidence type="ECO:0000256" key="2">
    <source>
        <dbReference type="ARBA" id="ARBA00022619"/>
    </source>
</evidence>
<evidence type="ECO:0000256" key="7">
    <source>
        <dbReference type="ARBA" id="ARBA00023134"/>
    </source>
</evidence>
<evidence type="ECO:0000313" key="12">
    <source>
        <dbReference type="Proteomes" id="UP000600026"/>
    </source>
</evidence>
<feature type="binding site" evidence="9">
    <location>
        <begin position="61"/>
        <end position="65"/>
    </location>
    <ligand>
        <name>GTP</name>
        <dbReference type="ChEBI" id="CHEBI:37565"/>
    </ligand>
</feature>
<feature type="binding site" evidence="9">
    <location>
        <position position="66"/>
    </location>
    <ligand>
        <name>Zn(2+)</name>
        <dbReference type="ChEBI" id="CHEBI:29105"/>
        <note>catalytic</note>
    </ligand>
</feature>
<evidence type="ECO:0000256" key="5">
    <source>
        <dbReference type="ARBA" id="ARBA00022801"/>
    </source>
</evidence>
<name>A0A919GYB4_9ACTN</name>
<comment type="caution">
    <text evidence="9">Lacks conserved residue(s) required for the propagation of feature annotation.</text>
</comment>
<keyword evidence="2 9" id="KW-0686">Riboflavin biosynthesis</keyword>
<feature type="domain" description="GTP cyclohydrolase II" evidence="10">
    <location>
        <begin position="14"/>
        <end position="183"/>
    </location>
</feature>
<keyword evidence="3 9" id="KW-0479">Metal-binding</keyword>
<evidence type="ECO:0000256" key="9">
    <source>
        <dbReference type="HAMAP-Rule" id="MF_00179"/>
    </source>
</evidence>
<dbReference type="EMBL" id="BNEE01000006">
    <property type="protein sequence ID" value="GHI86159.1"/>
    <property type="molecule type" value="Genomic_DNA"/>
</dbReference>
<dbReference type="GO" id="GO:0009231">
    <property type="term" value="P:riboflavin biosynthetic process"/>
    <property type="evidence" value="ECO:0007669"/>
    <property type="project" value="UniProtKB-UniRule"/>
</dbReference>
<feature type="binding site" evidence="9">
    <location>
        <begin position="105"/>
        <end position="107"/>
    </location>
    <ligand>
        <name>GTP</name>
        <dbReference type="ChEBI" id="CHEBI:37565"/>
    </ligand>
</feature>
<comment type="pathway">
    <text evidence="1 9">Cofactor biosynthesis; riboflavin biosynthesis; 5-amino-6-(D-ribitylamino)uracil from GTP: step 1/4.</text>
</comment>
<dbReference type="GO" id="GO:0005829">
    <property type="term" value="C:cytosol"/>
    <property type="evidence" value="ECO:0007669"/>
    <property type="project" value="TreeGrafter"/>
</dbReference>
<dbReference type="GO" id="GO:0005525">
    <property type="term" value="F:GTP binding"/>
    <property type="evidence" value="ECO:0007669"/>
    <property type="project" value="UniProtKB-KW"/>
</dbReference>
<sequence length="229" mass="23985">MTAPGEHPVVRLASAPLPVASTLMQLTVFGQAGADGQETEEVVTLRTISPHSESAAPPIVRIHSACFTGDVLGSEKCDCGPQLHAALAAIVHSHNGVLVYMLRQEGRGIGLANKIRAYALQSAGHDTISANLALGFPAEGRDFRMAADCLRQLGIDRVRLMTNNPHKVEGLAAQGIVVADRVPLGGFRTPFNEAYLEVKDRLMGHLDALGHGLPPVAGLEVAASGQGAP</sequence>
<dbReference type="CDD" id="cd00641">
    <property type="entry name" value="GTP_cyclohydro2"/>
    <property type="match status" value="1"/>
</dbReference>
<dbReference type="InterPro" id="IPR036144">
    <property type="entry name" value="RibA-like_sf"/>
</dbReference>
<dbReference type="GO" id="GO:0003935">
    <property type="term" value="F:GTP cyclohydrolase II activity"/>
    <property type="evidence" value="ECO:0007669"/>
    <property type="project" value="UniProtKB-UniRule"/>
</dbReference>
<dbReference type="EC" id="3.5.4.25" evidence="9"/>
<comment type="similarity">
    <text evidence="9">Belongs to the GTP cyclohydrolase II family.</text>
</comment>
<evidence type="ECO:0000256" key="4">
    <source>
        <dbReference type="ARBA" id="ARBA00022741"/>
    </source>
</evidence>
<dbReference type="SUPFAM" id="SSF142695">
    <property type="entry name" value="RibA-like"/>
    <property type="match status" value="1"/>
</dbReference>
<comment type="cofactor">
    <cofactor evidence="9">
        <name>Zn(2+)</name>
        <dbReference type="ChEBI" id="CHEBI:29105"/>
    </cofactor>
    <text evidence="9">Binds 1 zinc ion per subunit.</text>
</comment>
<proteinExistence type="inferred from homology"/>
<feature type="binding site" evidence="9">
    <location>
        <position position="79"/>
    </location>
    <ligand>
        <name>Zn(2+)</name>
        <dbReference type="ChEBI" id="CHEBI:29105"/>
        <note>catalytic</note>
    </ligand>
</feature>
<comment type="caution">
    <text evidence="11">The sequence shown here is derived from an EMBL/GenBank/DDBJ whole genome shotgun (WGS) entry which is preliminary data.</text>
</comment>
<dbReference type="Gene3D" id="3.40.50.10990">
    <property type="entry name" value="GTP cyclohydrolase II"/>
    <property type="match status" value="1"/>
</dbReference>
<dbReference type="PANTHER" id="PTHR21327">
    <property type="entry name" value="GTP CYCLOHYDROLASE II-RELATED"/>
    <property type="match status" value="1"/>
</dbReference>
<evidence type="ECO:0000256" key="3">
    <source>
        <dbReference type="ARBA" id="ARBA00022723"/>
    </source>
</evidence>
<dbReference type="AlphaFoldDB" id="A0A919GYB4"/>